<sequence length="393" mass="44427">MLTSRFIPEVTQRFRSSPTLEVRASDSDVRRFIEGRIPRLPKCIRRDEELQHLVQDKIAEAVDGMFLLARLHVDSLLDKRNKQSVIFTLEKLSKGSTALEKAYGEAIKRIDGQLEDDRSLARRALFWITYAQRPLTTRELCHALAIEPGDKALNHDSVYDVEDISSVCAGLVTEYFERIRLVWNTSAQQEIAVACLTYLSFDVFRSGSCANDRAFEQRLIENAIYDYSAHYWSEHIRHVEIITSCLALEFLRDSTLVDSTVQAVSMSDYKYEGYSSQFPEGTSGLQFTARHGQVYLTTKLLEGKHGGLDIEADSKDSYGRTPLSWAAANGHEAAVRLLVERVDVEADSKDSDGQTPLSWAVENGHEVVVRLRVERDGVEADSKDDGQTRLSWV</sequence>
<reference evidence="5" key="2">
    <citation type="submission" date="2020-04" db="EMBL/GenBank/DDBJ databases">
        <authorList>
            <consortium name="NCBI Genome Project"/>
        </authorList>
    </citation>
    <scope>NUCLEOTIDE SEQUENCE</scope>
    <source>
        <strain evidence="5">CBS 781.70</strain>
    </source>
</reference>
<name>A0A6G1GI06_9PEZI</name>
<evidence type="ECO:0000256" key="1">
    <source>
        <dbReference type="PROSITE-ProRule" id="PRU00023"/>
    </source>
</evidence>
<dbReference type="PANTHER" id="PTHR10039:SF15">
    <property type="entry name" value="NACHT DOMAIN-CONTAINING PROTEIN"/>
    <property type="match status" value="1"/>
</dbReference>
<protein>
    <recommendedName>
        <fullName evidence="2">GPI inositol-deacylase winged helix domain-containing protein</fullName>
    </recommendedName>
</protein>
<dbReference type="Pfam" id="PF22939">
    <property type="entry name" value="WHD_GPIID"/>
    <property type="match status" value="1"/>
</dbReference>
<evidence type="ECO:0000313" key="3">
    <source>
        <dbReference type="EMBL" id="KAF1817634.1"/>
    </source>
</evidence>
<reference evidence="5" key="3">
    <citation type="submission" date="2025-04" db="UniProtKB">
        <authorList>
            <consortium name="RefSeq"/>
        </authorList>
    </citation>
    <scope>IDENTIFICATION</scope>
    <source>
        <strain evidence="5">CBS 781.70</strain>
    </source>
</reference>
<dbReference type="SMART" id="SM00248">
    <property type="entry name" value="ANK"/>
    <property type="match status" value="2"/>
</dbReference>
<dbReference type="PROSITE" id="PS50297">
    <property type="entry name" value="ANK_REP_REGION"/>
    <property type="match status" value="1"/>
</dbReference>
<evidence type="ECO:0000313" key="5">
    <source>
        <dbReference type="RefSeq" id="XP_033539265.1"/>
    </source>
</evidence>
<proteinExistence type="predicted"/>
<accession>A0A6G1GI06</accession>
<dbReference type="InterPro" id="IPR002110">
    <property type="entry name" value="Ankyrin_rpt"/>
</dbReference>
<reference evidence="3 5" key="1">
    <citation type="submission" date="2020-01" db="EMBL/GenBank/DDBJ databases">
        <authorList>
            <consortium name="DOE Joint Genome Institute"/>
            <person name="Haridas S."/>
            <person name="Albert R."/>
            <person name="Binder M."/>
            <person name="Bloem J."/>
            <person name="Labutti K."/>
            <person name="Salamov A."/>
            <person name="Andreopoulos B."/>
            <person name="Baker S.E."/>
            <person name="Barry K."/>
            <person name="Bills G."/>
            <person name="Bluhm B.H."/>
            <person name="Cannon C."/>
            <person name="Castanera R."/>
            <person name="Culley D.E."/>
            <person name="Daum C."/>
            <person name="Ezra D."/>
            <person name="Gonzalez J.B."/>
            <person name="Henrissat B."/>
            <person name="Kuo A."/>
            <person name="Liang C."/>
            <person name="Lipzen A."/>
            <person name="Lutzoni F."/>
            <person name="Magnuson J."/>
            <person name="Mondo S."/>
            <person name="Nolan M."/>
            <person name="Ohm R."/>
            <person name="Pangilinan J."/>
            <person name="Park H.-J."/>
            <person name="Ramirez L."/>
            <person name="Alfaro M."/>
            <person name="Sun H."/>
            <person name="Tritt A."/>
            <person name="Yoshinaga Y."/>
            <person name="Zwiers L.-H."/>
            <person name="Turgeon B.G."/>
            <person name="Goodwin S.B."/>
            <person name="Spatafora J.W."/>
            <person name="Crous P.W."/>
            <person name="Grigoriev I.V."/>
        </authorList>
    </citation>
    <scope>NUCLEOTIDE SEQUENCE</scope>
    <source>
        <strain evidence="3 5">CBS 781.70</strain>
    </source>
</reference>
<dbReference type="InterPro" id="IPR054471">
    <property type="entry name" value="GPIID_WHD"/>
</dbReference>
<dbReference type="PANTHER" id="PTHR10039">
    <property type="entry name" value="AMELOGENIN"/>
    <property type="match status" value="1"/>
</dbReference>
<feature type="domain" description="GPI inositol-deacylase winged helix" evidence="2">
    <location>
        <begin position="117"/>
        <end position="186"/>
    </location>
</feature>
<dbReference type="OrthoDB" id="195446at2759"/>
<dbReference type="RefSeq" id="XP_033539265.1">
    <property type="nucleotide sequence ID" value="XM_033682685.1"/>
</dbReference>
<keyword evidence="1" id="KW-0040">ANK repeat</keyword>
<dbReference type="Gene3D" id="1.25.40.20">
    <property type="entry name" value="Ankyrin repeat-containing domain"/>
    <property type="match status" value="1"/>
</dbReference>
<dbReference type="Proteomes" id="UP000504638">
    <property type="component" value="Unplaced"/>
</dbReference>
<dbReference type="GeneID" id="54423255"/>
<dbReference type="AlphaFoldDB" id="A0A6G1GI06"/>
<dbReference type="PROSITE" id="PS50088">
    <property type="entry name" value="ANK_REPEAT"/>
    <property type="match status" value="1"/>
</dbReference>
<keyword evidence="4" id="KW-1185">Reference proteome</keyword>
<evidence type="ECO:0000259" key="2">
    <source>
        <dbReference type="Pfam" id="PF22939"/>
    </source>
</evidence>
<gene>
    <name evidence="3 5" type="ORF">P152DRAFT_510823</name>
</gene>
<dbReference type="SUPFAM" id="SSF48403">
    <property type="entry name" value="Ankyrin repeat"/>
    <property type="match status" value="1"/>
</dbReference>
<dbReference type="Pfam" id="PF12796">
    <property type="entry name" value="Ank_2"/>
    <property type="match status" value="1"/>
</dbReference>
<feature type="repeat" description="ANK" evidence="1">
    <location>
        <begin position="318"/>
        <end position="341"/>
    </location>
</feature>
<dbReference type="EMBL" id="ML975149">
    <property type="protein sequence ID" value="KAF1817634.1"/>
    <property type="molecule type" value="Genomic_DNA"/>
</dbReference>
<evidence type="ECO:0000313" key="4">
    <source>
        <dbReference type="Proteomes" id="UP000504638"/>
    </source>
</evidence>
<dbReference type="InterPro" id="IPR036770">
    <property type="entry name" value="Ankyrin_rpt-contain_sf"/>
</dbReference>
<organism evidence="3">
    <name type="scientific">Eremomyces bilateralis CBS 781.70</name>
    <dbReference type="NCBI Taxonomy" id="1392243"/>
    <lineage>
        <taxon>Eukaryota</taxon>
        <taxon>Fungi</taxon>
        <taxon>Dikarya</taxon>
        <taxon>Ascomycota</taxon>
        <taxon>Pezizomycotina</taxon>
        <taxon>Dothideomycetes</taxon>
        <taxon>Dothideomycetes incertae sedis</taxon>
        <taxon>Eremomycetales</taxon>
        <taxon>Eremomycetaceae</taxon>
        <taxon>Eremomyces</taxon>
    </lineage>
</organism>